<dbReference type="RefSeq" id="WP_123172719.1">
    <property type="nucleotide sequence ID" value="NZ_CP033604.1"/>
</dbReference>
<accession>A0AAN1QE11</accession>
<dbReference type="Proteomes" id="UP000267614">
    <property type="component" value="Chromosome"/>
</dbReference>
<sequence>MVIREYIKCLICDTPYCLRVGVGYDPYQRHFFDCINCELPIGIAVRANPPYAHLETVENCIITKDNEGIVYNLHPNFSFEQNKLHDPKFFASLESFSIIQKHIRFREGKFQDISVQFDVINAPALWNNLKSIIKLDSKKTNKEALKKQLEAYSKKRSHYGDNSTISNKHDAAINFIDSMFYPRVNEISKPIIEKIATLEEHPDYARFITFYKEHLLSENQERYLSTLTDYFKYRDNFGQLIYHARVNNDDIKDRVIGSKNLDEIKLFYGQAYETLTSHFTIFACINNMLDGRRFDEFKMMPLKKYMSLDKARRHECFENKEFFKPFIEGLDSTLRNGTHHASVWRDGEIIYFRTGGTGAERSISYSEYIHICNKLTISISALFIIELELQRLIK</sequence>
<gene>
    <name evidence="1" type="ORF">EFI48_07600</name>
</gene>
<protein>
    <submittedName>
        <fullName evidence="1">Uncharacterized protein</fullName>
    </submittedName>
</protein>
<dbReference type="EMBL" id="CP033604">
    <property type="protein sequence ID" value="AYV36689.1"/>
    <property type="molecule type" value="Genomic_DNA"/>
</dbReference>
<evidence type="ECO:0000313" key="1">
    <source>
        <dbReference type="EMBL" id="AYV36689.1"/>
    </source>
</evidence>
<dbReference type="AlphaFoldDB" id="A0AAN1QE11"/>
<evidence type="ECO:0000313" key="2">
    <source>
        <dbReference type="Proteomes" id="UP000267614"/>
    </source>
</evidence>
<proteinExistence type="predicted"/>
<reference evidence="1 2" key="1">
    <citation type="submission" date="2018-11" db="EMBL/GenBank/DDBJ databases">
        <title>Complete genome sequence of multidrug-resistant Aeromonas veronii strain MS-18-37.</title>
        <authorList>
            <person name="Abdelhamed H."/>
            <person name="Lawrence M."/>
            <person name="Waldbieser G."/>
        </authorList>
    </citation>
    <scope>NUCLEOTIDE SEQUENCE [LARGE SCALE GENOMIC DNA]</scope>
    <source>
        <strain evidence="1 2">MS-18-37</strain>
    </source>
</reference>
<name>A0AAN1QE11_AERVE</name>
<organism evidence="1 2">
    <name type="scientific">Aeromonas veronii</name>
    <dbReference type="NCBI Taxonomy" id="654"/>
    <lineage>
        <taxon>Bacteria</taxon>
        <taxon>Pseudomonadati</taxon>
        <taxon>Pseudomonadota</taxon>
        <taxon>Gammaproteobacteria</taxon>
        <taxon>Aeromonadales</taxon>
        <taxon>Aeromonadaceae</taxon>
        <taxon>Aeromonas</taxon>
    </lineage>
</organism>